<proteinExistence type="predicted"/>
<organism evidence="1">
    <name type="scientific">Sesamum radiatum</name>
    <name type="common">Black benniseed</name>
    <dbReference type="NCBI Taxonomy" id="300843"/>
    <lineage>
        <taxon>Eukaryota</taxon>
        <taxon>Viridiplantae</taxon>
        <taxon>Streptophyta</taxon>
        <taxon>Embryophyta</taxon>
        <taxon>Tracheophyta</taxon>
        <taxon>Spermatophyta</taxon>
        <taxon>Magnoliopsida</taxon>
        <taxon>eudicotyledons</taxon>
        <taxon>Gunneridae</taxon>
        <taxon>Pentapetalae</taxon>
        <taxon>asterids</taxon>
        <taxon>lamiids</taxon>
        <taxon>Lamiales</taxon>
        <taxon>Pedaliaceae</taxon>
        <taxon>Sesamum</taxon>
    </lineage>
</organism>
<sequence>MVAAQLTGGVAVFCCLSVGSSKWEFHQETQQGFLVFLQGGEILLAYVLRPWTGQKGSCLVQLFGRRESSFFQDSIASLNSESGLQSSDVEETCDPSNPSVGLKYEFFLLPVI</sequence>
<name>A0AAW2RUJ6_SESRA</name>
<reference evidence="1" key="1">
    <citation type="submission" date="2020-06" db="EMBL/GenBank/DDBJ databases">
        <authorList>
            <person name="Li T."/>
            <person name="Hu X."/>
            <person name="Zhang T."/>
            <person name="Song X."/>
            <person name="Zhang H."/>
            <person name="Dai N."/>
            <person name="Sheng W."/>
            <person name="Hou X."/>
            <person name="Wei L."/>
        </authorList>
    </citation>
    <scope>NUCLEOTIDE SEQUENCE</scope>
    <source>
        <strain evidence="1">G02</strain>
        <tissue evidence="1">Leaf</tissue>
    </source>
</reference>
<reference evidence="1" key="2">
    <citation type="journal article" date="2024" name="Plant">
        <title>Genomic evolution and insights into agronomic trait innovations of Sesamum species.</title>
        <authorList>
            <person name="Miao H."/>
            <person name="Wang L."/>
            <person name="Qu L."/>
            <person name="Liu H."/>
            <person name="Sun Y."/>
            <person name="Le M."/>
            <person name="Wang Q."/>
            <person name="Wei S."/>
            <person name="Zheng Y."/>
            <person name="Lin W."/>
            <person name="Duan Y."/>
            <person name="Cao H."/>
            <person name="Xiong S."/>
            <person name="Wang X."/>
            <person name="Wei L."/>
            <person name="Li C."/>
            <person name="Ma Q."/>
            <person name="Ju M."/>
            <person name="Zhao R."/>
            <person name="Li G."/>
            <person name="Mu C."/>
            <person name="Tian Q."/>
            <person name="Mei H."/>
            <person name="Zhang T."/>
            <person name="Gao T."/>
            <person name="Zhang H."/>
        </authorList>
    </citation>
    <scope>NUCLEOTIDE SEQUENCE</scope>
    <source>
        <strain evidence="1">G02</strain>
    </source>
</reference>
<comment type="caution">
    <text evidence="1">The sequence shown here is derived from an EMBL/GenBank/DDBJ whole genome shotgun (WGS) entry which is preliminary data.</text>
</comment>
<protein>
    <submittedName>
        <fullName evidence="1">Uncharacterized protein</fullName>
    </submittedName>
</protein>
<dbReference type="EMBL" id="JACGWJ010000012">
    <property type="protein sequence ID" value="KAL0383860.1"/>
    <property type="molecule type" value="Genomic_DNA"/>
</dbReference>
<dbReference type="AlphaFoldDB" id="A0AAW2RUJ6"/>
<evidence type="ECO:0000313" key="1">
    <source>
        <dbReference type="EMBL" id="KAL0383860.1"/>
    </source>
</evidence>
<accession>A0AAW2RUJ6</accession>
<gene>
    <name evidence="1" type="ORF">Sradi_2780300</name>
</gene>